<dbReference type="AlphaFoldDB" id="A0A5C5VE30"/>
<name>A0A5C5VE30_9BACT</name>
<feature type="transmembrane region" description="Helical" evidence="1">
    <location>
        <begin position="20"/>
        <end position="42"/>
    </location>
</feature>
<keyword evidence="3" id="KW-1185">Reference proteome</keyword>
<keyword evidence="1" id="KW-1133">Transmembrane helix</keyword>
<reference evidence="2 3" key="1">
    <citation type="submission" date="2019-02" db="EMBL/GenBank/DDBJ databases">
        <title>Deep-cultivation of Planctomycetes and their phenomic and genomic characterization uncovers novel biology.</title>
        <authorList>
            <person name="Wiegand S."/>
            <person name="Jogler M."/>
            <person name="Boedeker C."/>
            <person name="Pinto D."/>
            <person name="Vollmers J."/>
            <person name="Rivas-Marin E."/>
            <person name="Kohn T."/>
            <person name="Peeters S.H."/>
            <person name="Heuer A."/>
            <person name="Rast P."/>
            <person name="Oberbeckmann S."/>
            <person name="Bunk B."/>
            <person name="Jeske O."/>
            <person name="Meyerdierks A."/>
            <person name="Storesund J.E."/>
            <person name="Kallscheuer N."/>
            <person name="Luecker S."/>
            <person name="Lage O.M."/>
            <person name="Pohl T."/>
            <person name="Merkel B.J."/>
            <person name="Hornburger P."/>
            <person name="Mueller R.-W."/>
            <person name="Bruemmer F."/>
            <person name="Labrenz M."/>
            <person name="Spormann A.M."/>
            <person name="Op Den Camp H."/>
            <person name="Overmann J."/>
            <person name="Amann R."/>
            <person name="Jetten M.S.M."/>
            <person name="Mascher T."/>
            <person name="Medema M.H."/>
            <person name="Devos D.P."/>
            <person name="Kaster A.-K."/>
            <person name="Ovreas L."/>
            <person name="Rohde M."/>
            <person name="Galperin M.Y."/>
            <person name="Jogler C."/>
        </authorList>
    </citation>
    <scope>NUCLEOTIDE SEQUENCE [LARGE SCALE GENOMIC DNA]</scope>
    <source>
        <strain evidence="2 3">KOR34</strain>
    </source>
</reference>
<accession>A0A5C5VE30</accession>
<keyword evidence="1" id="KW-0812">Transmembrane</keyword>
<gene>
    <name evidence="2" type="ORF">KOR34_13260</name>
</gene>
<feature type="transmembrane region" description="Helical" evidence="1">
    <location>
        <begin position="54"/>
        <end position="77"/>
    </location>
</feature>
<dbReference type="RefSeq" id="WP_146563311.1">
    <property type="nucleotide sequence ID" value="NZ_SIHJ01000001.1"/>
</dbReference>
<evidence type="ECO:0000256" key="1">
    <source>
        <dbReference type="SAM" id="Phobius"/>
    </source>
</evidence>
<protein>
    <submittedName>
        <fullName evidence="2">Uncharacterized protein</fullName>
    </submittedName>
</protein>
<dbReference type="Proteomes" id="UP000316714">
    <property type="component" value="Unassembled WGS sequence"/>
</dbReference>
<proteinExistence type="predicted"/>
<dbReference type="OrthoDB" id="275752at2"/>
<sequence length="184" mass="20184">MRVVENTTERLVLRGVPGSVVWMVFATLLGVGIMAATGWFGWATTREIGGYLQLVPLGLGFLMGAAFFLIGVVTLAVGRVRLVLDRVTGEGRYDAYSPVIEVGKPCTFRLDHIDSVTIERHEEARPRNDDHGGFPAKVCRARLRVRKPRRAIVLDETENGQEQRVQSTAEAVAAWLGTEVASHG</sequence>
<keyword evidence="1" id="KW-0472">Membrane</keyword>
<organism evidence="2 3">
    <name type="scientific">Posidoniimonas corsicana</name>
    <dbReference type="NCBI Taxonomy" id="1938618"/>
    <lineage>
        <taxon>Bacteria</taxon>
        <taxon>Pseudomonadati</taxon>
        <taxon>Planctomycetota</taxon>
        <taxon>Planctomycetia</taxon>
        <taxon>Pirellulales</taxon>
        <taxon>Lacipirellulaceae</taxon>
        <taxon>Posidoniimonas</taxon>
    </lineage>
</organism>
<dbReference type="EMBL" id="SIHJ01000001">
    <property type="protein sequence ID" value="TWT36421.1"/>
    <property type="molecule type" value="Genomic_DNA"/>
</dbReference>
<evidence type="ECO:0000313" key="2">
    <source>
        <dbReference type="EMBL" id="TWT36421.1"/>
    </source>
</evidence>
<comment type="caution">
    <text evidence="2">The sequence shown here is derived from an EMBL/GenBank/DDBJ whole genome shotgun (WGS) entry which is preliminary data.</text>
</comment>
<evidence type="ECO:0000313" key="3">
    <source>
        <dbReference type="Proteomes" id="UP000316714"/>
    </source>
</evidence>